<dbReference type="InterPro" id="IPR019004">
    <property type="entry name" value="YqeY/Aim41"/>
</dbReference>
<dbReference type="GO" id="GO:0016884">
    <property type="term" value="F:carbon-nitrogen ligase activity, with glutamine as amido-N-donor"/>
    <property type="evidence" value="ECO:0007669"/>
    <property type="project" value="InterPro"/>
</dbReference>
<organism evidence="1 2">
    <name type="scientific">Candidatus Gottesmanbacteria bacterium RIFOXYB1_FULL_47_11</name>
    <dbReference type="NCBI Taxonomy" id="1798401"/>
    <lineage>
        <taxon>Bacteria</taxon>
        <taxon>Candidatus Gottesmaniibacteriota</taxon>
    </lineage>
</organism>
<dbReference type="PANTHER" id="PTHR28055:SF1">
    <property type="entry name" value="ALTERED INHERITANCE OF MITOCHONDRIA PROTEIN 41, MITOCHONDRIAL"/>
    <property type="match status" value="1"/>
</dbReference>
<gene>
    <name evidence="1" type="ORF">A2363_04090</name>
</gene>
<evidence type="ECO:0008006" key="3">
    <source>
        <dbReference type="Google" id="ProtNLM"/>
    </source>
</evidence>
<protein>
    <recommendedName>
        <fullName evidence="3">Glutamyl-tRNA amidotransferase</fullName>
    </recommendedName>
</protein>
<dbReference type="EMBL" id="MFKE01000024">
    <property type="protein sequence ID" value="OGG34687.1"/>
    <property type="molecule type" value="Genomic_DNA"/>
</dbReference>
<dbReference type="InterPro" id="IPR003789">
    <property type="entry name" value="Asn/Gln_tRNA_amidoTrase-B-like"/>
</dbReference>
<dbReference type="STRING" id="1798401.A2363_04090"/>
<dbReference type="InterPro" id="IPR042184">
    <property type="entry name" value="YqeY/Aim41_N"/>
</dbReference>
<sequence>MLMQELQSDLNASLKAGNAVRVEALRFLIAGVHNSVTAKYGAEWETKLTDADVVDVVKKQVKTHRESISAFERAGRQELVGKERAQLSVLEEFAPKELSDDDLKQLLAPIAASGEPNFGLLMKTAMAAVAGRADGGRVSTILRELMKK</sequence>
<dbReference type="Proteomes" id="UP000176186">
    <property type="component" value="Unassembled WGS sequence"/>
</dbReference>
<reference evidence="1 2" key="1">
    <citation type="journal article" date="2016" name="Nat. Commun.">
        <title>Thousands of microbial genomes shed light on interconnected biogeochemical processes in an aquifer system.</title>
        <authorList>
            <person name="Anantharaman K."/>
            <person name="Brown C.T."/>
            <person name="Hug L.A."/>
            <person name="Sharon I."/>
            <person name="Castelle C.J."/>
            <person name="Probst A.J."/>
            <person name="Thomas B.C."/>
            <person name="Singh A."/>
            <person name="Wilkins M.J."/>
            <person name="Karaoz U."/>
            <person name="Brodie E.L."/>
            <person name="Williams K.H."/>
            <person name="Hubbard S.S."/>
            <person name="Banfield J.F."/>
        </authorList>
    </citation>
    <scope>NUCLEOTIDE SEQUENCE [LARGE SCALE GENOMIC DNA]</scope>
</reference>
<name>A0A1F6BDV0_9BACT</name>
<proteinExistence type="predicted"/>
<accession>A0A1F6BDV0</accession>
<evidence type="ECO:0000313" key="2">
    <source>
        <dbReference type="Proteomes" id="UP000176186"/>
    </source>
</evidence>
<dbReference type="InterPro" id="IPR023168">
    <property type="entry name" value="GatB_Yqey_C_2"/>
</dbReference>
<dbReference type="SUPFAM" id="SSF89095">
    <property type="entry name" value="GatB/YqeY motif"/>
    <property type="match status" value="1"/>
</dbReference>
<comment type="caution">
    <text evidence="1">The sequence shown here is derived from an EMBL/GenBank/DDBJ whole genome shotgun (WGS) entry which is preliminary data.</text>
</comment>
<evidence type="ECO:0000313" key="1">
    <source>
        <dbReference type="EMBL" id="OGG34687.1"/>
    </source>
</evidence>
<dbReference type="AlphaFoldDB" id="A0A1F6BDV0"/>
<dbReference type="Gene3D" id="1.10.10.410">
    <property type="match status" value="1"/>
</dbReference>
<dbReference type="Gene3D" id="1.10.1510.10">
    <property type="entry name" value="Uncharacterised protein YqeY/AIM41 PF09424, N-terminal domain"/>
    <property type="match status" value="1"/>
</dbReference>
<dbReference type="Pfam" id="PF09424">
    <property type="entry name" value="YqeY"/>
    <property type="match status" value="1"/>
</dbReference>
<dbReference type="PANTHER" id="PTHR28055">
    <property type="entry name" value="ALTERED INHERITANCE OF MITOCHONDRIA PROTEIN 41, MITOCHONDRIAL"/>
    <property type="match status" value="1"/>
</dbReference>